<dbReference type="OrthoDB" id="20872at2759"/>
<dbReference type="STRING" id="1325734.A0A428PQQ0"/>
<reference evidence="4 5" key="1">
    <citation type="submission" date="2017-06" db="EMBL/GenBank/DDBJ databases">
        <title>Comparative genomic analysis of Ambrosia Fusariam Clade fungi.</title>
        <authorList>
            <person name="Stajich J.E."/>
            <person name="Carrillo J."/>
            <person name="Kijimoto T."/>
            <person name="Eskalen A."/>
            <person name="O'Donnell K."/>
            <person name="Kasson M."/>
        </authorList>
    </citation>
    <scope>NUCLEOTIDE SEQUENCE [LARGE SCALE GENOMIC DNA]</scope>
    <source>
        <strain evidence="4 5">NRRL62584</strain>
    </source>
</reference>
<dbReference type="InterPro" id="IPR058525">
    <property type="entry name" value="DUF8212"/>
</dbReference>
<evidence type="ECO:0000259" key="3">
    <source>
        <dbReference type="Pfam" id="PF26640"/>
    </source>
</evidence>
<sequence>MWLINTTTIKLERADAEELETTPYAILSHTWDHGEVTFDEMMQPDVAKERPGYTKIMKTCQLARQRGLAYAWVDTCCVDKRSSAELAEAINSMFRWYQCSTVCLAHLEDLVPHSGTGDDSLSGLSSCRWFTRGWTLQELIAPQNLEFYDSEWHYRGTKATLRHQISDITGIEVAVLENNAFLESIPIAKRMSWAANRSTTRVEDLAYCLLGIFDVNMPMMYGEGSKAFTRLQEEIVKETTDLSVFAWKVQEETGTSSQDFRGILAQSPAEFAHCRKLRRAPNIRQGHVFTMTNRGLRLETYLGKSDDMDYVLNLDCIIPDDSDCEQRIGVFLSKTADGYVRTRPAELFKTQNSWVWAGTRHQVFIRKRVTPFASWTLKNLSTTNLAFQFNFCPGFHLHSFTAKPAELWDSHRESFITGNSERFTGFFDFQIFDSLNSSVTGRLFIVCGLMAQPGTASGGSLKPWMGIYDSLDAASSQRIVDSISGYYGSYGEEFYLHQLRGIALKNHSDLPHATRVPSSNPPGRLNVYLEAPQGAGQHVITMPRPLANEVNFGLSRDLITTRAEPHLLSSTAPTGRLSHRARNSHHSSVTNQSSQLRAP</sequence>
<evidence type="ECO:0000259" key="2">
    <source>
        <dbReference type="Pfam" id="PF06985"/>
    </source>
</evidence>
<dbReference type="PANTHER" id="PTHR10622:SF12">
    <property type="entry name" value="HET DOMAIN-CONTAINING PROTEIN"/>
    <property type="match status" value="1"/>
</dbReference>
<proteinExistence type="predicted"/>
<dbReference type="Pfam" id="PF26640">
    <property type="entry name" value="DUF8212"/>
    <property type="match status" value="1"/>
</dbReference>
<feature type="domain" description="Heterokaryon incompatibility" evidence="2">
    <location>
        <begin position="24"/>
        <end position="114"/>
    </location>
</feature>
<feature type="region of interest" description="Disordered" evidence="1">
    <location>
        <begin position="565"/>
        <end position="599"/>
    </location>
</feature>
<feature type="domain" description="DUF8212" evidence="3">
    <location>
        <begin position="226"/>
        <end position="260"/>
    </location>
</feature>
<dbReference type="EMBL" id="NKCI01000102">
    <property type="protein sequence ID" value="RSL55351.1"/>
    <property type="molecule type" value="Genomic_DNA"/>
</dbReference>
<dbReference type="Pfam" id="PF06985">
    <property type="entry name" value="HET"/>
    <property type="match status" value="1"/>
</dbReference>
<evidence type="ECO:0000313" key="5">
    <source>
        <dbReference type="Proteomes" id="UP000288168"/>
    </source>
</evidence>
<evidence type="ECO:0000256" key="1">
    <source>
        <dbReference type="SAM" id="MobiDB-lite"/>
    </source>
</evidence>
<name>A0A428PQQ0_9HYPO</name>
<gene>
    <name evidence="4" type="ORF">CEP54_009397</name>
</gene>
<dbReference type="Proteomes" id="UP000288168">
    <property type="component" value="Unassembled WGS sequence"/>
</dbReference>
<protein>
    <submittedName>
        <fullName evidence="4">Uncharacterized protein</fullName>
    </submittedName>
</protein>
<keyword evidence="5" id="KW-1185">Reference proteome</keyword>
<dbReference type="PANTHER" id="PTHR10622">
    <property type="entry name" value="HET DOMAIN-CONTAINING PROTEIN"/>
    <property type="match status" value="1"/>
</dbReference>
<evidence type="ECO:0000313" key="4">
    <source>
        <dbReference type="EMBL" id="RSL55351.1"/>
    </source>
</evidence>
<accession>A0A428PQQ0</accession>
<organism evidence="4 5">
    <name type="scientific">Fusarium duplospermum</name>
    <dbReference type="NCBI Taxonomy" id="1325734"/>
    <lineage>
        <taxon>Eukaryota</taxon>
        <taxon>Fungi</taxon>
        <taxon>Dikarya</taxon>
        <taxon>Ascomycota</taxon>
        <taxon>Pezizomycotina</taxon>
        <taxon>Sordariomycetes</taxon>
        <taxon>Hypocreomycetidae</taxon>
        <taxon>Hypocreales</taxon>
        <taxon>Nectriaceae</taxon>
        <taxon>Fusarium</taxon>
        <taxon>Fusarium solani species complex</taxon>
    </lineage>
</organism>
<dbReference type="InterPro" id="IPR010730">
    <property type="entry name" value="HET"/>
</dbReference>
<comment type="caution">
    <text evidence="4">The sequence shown here is derived from an EMBL/GenBank/DDBJ whole genome shotgun (WGS) entry which is preliminary data.</text>
</comment>
<dbReference type="AlphaFoldDB" id="A0A428PQQ0"/>
<feature type="compositionally biased region" description="Polar residues" evidence="1">
    <location>
        <begin position="586"/>
        <end position="599"/>
    </location>
</feature>